<feature type="domain" description="F-box" evidence="2">
    <location>
        <begin position="1"/>
        <end position="47"/>
    </location>
</feature>
<protein>
    <submittedName>
        <fullName evidence="3">F-box only protein 21</fullName>
    </submittedName>
</protein>
<proteinExistence type="predicted"/>
<dbReference type="PANTHER" id="PTHR31350">
    <property type="entry name" value="SI:DKEY-261L7.2"/>
    <property type="match status" value="1"/>
</dbReference>
<evidence type="ECO:0000313" key="4">
    <source>
        <dbReference type="Proteomes" id="UP001390339"/>
    </source>
</evidence>
<name>A0ABR2JIF0_9PEZI</name>
<dbReference type="PROSITE" id="PS50181">
    <property type="entry name" value="FBOX"/>
    <property type="match status" value="1"/>
</dbReference>
<comment type="caution">
    <text evidence="3">The sequence shown here is derived from an EMBL/GenBank/DDBJ whole genome shotgun (WGS) entry which is preliminary data.</text>
</comment>
<dbReference type="SUPFAM" id="SSF141255">
    <property type="entry name" value="YccV-like"/>
    <property type="match status" value="1"/>
</dbReference>
<dbReference type="InterPro" id="IPR036623">
    <property type="entry name" value="Hemimethylated_DNA-bd_sf"/>
</dbReference>
<evidence type="ECO:0000313" key="3">
    <source>
        <dbReference type="EMBL" id="KAK8877500.1"/>
    </source>
</evidence>
<dbReference type="Gene3D" id="1.20.1280.50">
    <property type="match status" value="1"/>
</dbReference>
<organism evidence="3 4">
    <name type="scientific">Apiospora arundinis</name>
    <dbReference type="NCBI Taxonomy" id="335852"/>
    <lineage>
        <taxon>Eukaryota</taxon>
        <taxon>Fungi</taxon>
        <taxon>Dikarya</taxon>
        <taxon>Ascomycota</taxon>
        <taxon>Pezizomycotina</taxon>
        <taxon>Sordariomycetes</taxon>
        <taxon>Xylariomycetidae</taxon>
        <taxon>Amphisphaeriales</taxon>
        <taxon>Apiosporaceae</taxon>
        <taxon>Apiospora</taxon>
    </lineage>
</organism>
<sequence>MEHIDRLPSEILLSIASYLPPADTLAFSLTKKRHHNILGDSLRWRQRCLKTWRYWKAPNDKSTLVGKPPVAVSWRRLFEERRADEEIEKLVFERIVERQDYRFELMERLAIVGDNAKDFLLQFREHTPDDANDVLARRFYADAVLGLIYRREALQVWARLTRKDTTITLEDALGAYDLFVLRNDLKDIHTMLDEIAENVREFVPGGEEQPWDDLDMKARALRLVKFLRLRQLVGNPDHTRYHDTRNNFLSLALWVVPYTSLPLQSVAIYCGVARRLGISAQPSNYPRHVYAVVEEPWTSDAGDTSGLPGLEDFAPPRGENARHHQRIYLDPFNSDYEVPTEQLVEGLAAMNVPPQHIPAIMGPTSIAEVTLRTGRNLRYSAQRAWIDTDMPPPHVDIELANYATNWCDLMLFESQQGPGSSLMDSFQPLMEKMMHQFPQDIFLAEWFLQELFSRAADADESFENDDFPELKQLGKIKRSIDQPQTPKRRPGSDSGVLLKYRVGQFFMHKLYNYRAFIIGWDQTCTMPEAWIQEMNVDDLDDGRHQPFYHVICSDSGNNKRYVAQENIRLLGVESPPPPPAMIKAAGRWFKRWDSEAHAFISNLEDEYPED</sequence>
<dbReference type="SMART" id="SM00992">
    <property type="entry name" value="YccV-like"/>
    <property type="match status" value="1"/>
</dbReference>
<dbReference type="Pfam" id="PF13369">
    <property type="entry name" value="Transglut_core2"/>
    <property type="match status" value="1"/>
</dbReference>
<evidence type="ECO:0000256" key="1">
    <source>
        <dbReference type="SAM" id="MobiDB-lite"/>
    </source>
</evidence>
<dbReference type="NCBIfam" id="TIGR02097">
    <property type="entry name" value="yccV"/>
    <property type="match status" value="1"/>
</dbReference>
<keyword evidence="4" id="KW-1185">Reference proteome</keyword>
<dbReference type="Pfam" id="PF12937">
    <property type="entry name" value="F-box-like"/>
    <property type="match status" value="1"/>
</dbReference>
<accession>A0ABR2JIF0</accession>
<dbReference type="Gene3D" id="2.30.30.390">
    <property type="entry name" value="Hemimethylated DNA-binding domain"/>
    <property type="match status" value="1"/>
</dbReference>
<dbReference type="InterPro" id="IPR032698">
    <property type="entry name" value="SirB1_N"/>
</dbReference>
<dbReference type="Proteomes" id="UP001390339">
    <property type="component" value="Unassembled WGS sequence"/>
</dbReference>
<dbReference type="InterPro" id="IPR001810">
    <property type="entry name" value="F-box_dom"/>
</dbReference>
<dbReference type="InterPro" id="IPR011722">
    <property type="entry name" value="Hemimethylated_DNA-bd_dom"/>
</dbReference>
<evidence type="ECO:0000259" key="2">
    <source>
        <dbReference type="PROSITE" id="PS50181"/>
    </source>
</evidence>
<dbReference type="EMBL" id="JAPCWZ010000002">
    <property type="protein sequence ID" value="KAK8877500.1"/>
    <property type="molecule type" value="Genomic_DNA"/>
</dbReference>
<feature type="region of interest" description="Disordered" evidence="1">
    <location>
        <begin position="474"/>
        <end position="493"/>
    </location>
</feature>
<gene>
    <name evidence="3" type="ORF">PGQ11_002446</name>
</gene>
<reference evidence="3 4" key="1">
    <citation type="journal article" date="2024" name="IMA Fungus">
        <title>Apiospora arundinis, a panoply of carbohydrate-active enzymes and secondary metabolites.</title>
        <authorList>
            <person name="Sorensen T."/>
            <person name="Petersen C."/>
            <person name="Muurmann A.T."/>
            <person name="Christiansen J.V."/>
            <person name="Brundto M.L."/>
            <person name="Overgaard C.K."/>
            <person name="Boysen A.T."/>
            <person name="Wollenberg R.D."/>
            <person name="Larsen T.O."/>
            <person name="Sorensen J.L."/>
            <person name="Nielsen K.L."/>
            <person name="Sondergaard T.E."/>
        </authorList>
    </citation>
    <scope>NUCLEOTIDE SEQUENCE [LARGE SCALE GENOMIC DNA]</scope>
    <source>
        <strain evidence="3 4">AAU 773</strain>
    </source>
</reference>
<dbReference type="Pfam" id="PF08755">
    <property type="entry name" value="YccV-like"/>
    <property type="match status" value="1"/>
</dbReference>
<dbReference type="PANTHER" id="PTHR31350:SF27">
    <property type="entry name" value="HEMIMETHYLATED DNA-BINDING DOMAIN-CONTAINING PROTEIN"/>
    <property type="match status" value="1"/>
</dbReference>
<dbReference type="SUPFAM" id="SSF81383">
    <property type="entry name" value="F-box domain"/>
    <property type="match status" value="1"/>
</dbReference>
<dbReference type="InterPro" id="IPR036047">
    <property type="entry name" value="F-box-like_dom_sf"/>
</dbReference>